<protein>
    <submittedName>
        <fullName evidence="1">Uncharacterized protein</fullName>
    </submittedName>
</protein>
<accession>A0A7S7NSU0</accession>
<dbReference type="KEGG" id="pfer:IRI77_04325"/>
<keyword evidence="2" id="KW-1185">Reference proteome</keyword>
<proteinExistence type="predicted"/>
<evidence type="ECO:0000313" key="1">
    <source>
        <dbReference type="EMBL" id="QOY89193.1"/>
    </source>
</evidence>
<dbReference type="AlphaFoldDB" id="A0A7S7NSU0"/>
<dbReference type="Proteomes" id="UP000593892">
    <property type="component" value="Chromosome"/>
</dbReference>
<sequence>MRWFLFLVALASASAQRKPEPGCQWVQWESEDLGLRMSVQKCEGRAAREFKVLNNKIRMVNPGQEAAMGNAVIEVWEKPPRQSVQEAINRRFYPKMTSRQQMGCVVTDAGEKFPLGDPNKQVFQITPNALYKSEADKIRESEPGAEVCGLYGELDQKQYFEYHPTESKIRYLFIRLGLDTPMFDERSIELAAK</sequence>
<organism evidence="1 2">
    <name type="scientific">Paludibaculum fermentans</name>
    <dbReference type="NCBI Taxonomy" id="1473598"/>
    <lineage>
        <taxon>Bacteria</taxon>
        <taxon>Pseudomonadati</taxon>
        <taxon>Acidobacteriota</taxon>
        <taxon>Terriglobia</taxon>
        <taxon>Bryobacterales</taxon>
        <taxon>Bryobacteraceae</taxon>
        <taxon>Paludibaculum</taxon>
    </lineage>
</organism>
<reference evidence="1 2" key="1">
    <citation type="submission" date="2020-10" db="EMBL/GenBank/DDBJ databases">
        <title>Complete genome sequence of Paludibaculum fermentans P105T, a facultatively anaerobic acidobacterium capable of dissimilatory Fe(III) reduction.</title>
        <authorList>
            <person name="Dedysh S.N."/>
            <person name="Beletsky A.V."/>
            <person name="Kulichevskaya I.S."/>
            <person name="Mardanov A.V."/>
            <person name="Ravin N.V."/>
        </authorList>
    </citation>
    <scope>NUCLEOTIDE SEQUENCE [LARGE SCALE GENOMIC DNA]</scope>
    <source>
        <strain evidence="1 2">P105</strain>
    </source>
</reference>
<evidence type="ECO:0000313" key="2">
    <source>
        <dbReference type="Proteomes" id="UP000593892"/>
    </source>
</evidence>
<dbReference type="RefSeq" id="WP_194450855.1">
    <property type="nucleotide sequence ID" value="NZ_CP063849.1"/>
</dbReference>
<gene>
    <name evidence="1" type="ORF">IRI77_04325</name>
</gene>
<name>A0A7S7NSU0_PALFE</name>
<dbReference type="EMBL" id="CP063849">
    <property type="protein sequence ID" value="QOY89193.1"/>
    <property type="molecule type" value="Genomic_DNA"/>
</dbReference>